<dbReference type="GO" id="GO:0071949">
    <property type="term" value="F:FAD binding"/>
    <property type="evidence" value="ECO:0007669"/>
    <property type="project" value="InterPro"/>
</dbReference>
<evidence type="ECO:0000313" key="7">
    <source>
        <dbReference type="EMBL" id="KAF7194458.1"/>
    </source>
</evidence>
<protein>
    <submittedName>
        <fullName evidence="7">FAD-dependent monooxygenase CTB5</fullName>
    </submittedName>
</protein>
<evidence type="ECO:0000256" key="1">
    <source>
        <dbReference type="ARBA" id="ARBA00005466"/>
    </source>
</evidence>
<reference evidence="7" key="1">
    <citation type="submission" date="2020-04" db="EMBL/GenBank/DDBJ databases">
        <title>Draft genome resource of the tomato pathogen Pseudocercospora fuligena.</title>
        <authorList>
            <person name="Zaccaron A."/>
        </authorList>
    </citation>
    <scope>NUCLEOTIDE SEQUENCE</scope>
    <source>
        <strain evidence="7">PF001</strain>
    </source>
</reference>
<feature type="domain" description="FAD-binding PCMH-type" evidence="6">
    <location>
        <begin position="69"/>
        <end position="244"/>
    </location>
</feature>
<dbReference type="EMBL" id="JABCIY010000061">
    <property type="protein sequence ID" value="KAF7194458.1"/>
    <property type="molecule type" value="Genomic_DNA"/>
</dbReference>
<comment type="similarity">
    <text evidence="1">Belongs to the oxygen-dependent FAD-linked oxidoreductase family.</text>
</comment>
<dbReference type="PANTHER" id="PTHR42973">
    <property type="entry name" value="BINDING OXIDOREDUCTASE, PUTATIVE (AFU_ORTHOLOGUE AFUA_1G17690)-RELATED"/>
    <property type="match status" value="1"/>
</dbReference>
<evidence type="ECO:0000256" key="4">
    <source>
        <dbReference type="ARBA" id="ARBA00023002"/>
    </source>
</evidence>
<dbReference type="PROSITE" id="PS51387">
    <property type="entry name" value="FAD_PCMH"/>
    <property type="match status" value="1"/>
</dbReference>
<evidence type="ECO:0000259" key="6">
    <source>
        <dbReference type="PROSITE" id="PS51387"/>
    </source>
</evidence>
<evidence type="ECO:0000313" key="8">
    <source>
        <dbReference type="Proteomes" id="UP000660729"/>
    </source>
</evidence>
<accession>A0A8H6VJ69</accession>
<feature type="signal peptide" evidence="5">
    <location>
        <begin position="1"/>
        <end position="16"/>
    </location>
</feature>
<comment type="caution">
    <text evidence="7">The sequence shown here is derived from an EMBL/GenBank/DDBJ whole genome shotgun (WGS) entry which is preliminary data.</text>
</comment>
<feature type="chain" id="PRO_5034441503" evidence="5">
    <location>
        <begin position="17"/>
        <end position="252"/>
    </location>
</feature>
<sequence length="252" mass="27218">MLTILAIGTILTYVAAVPNIETTTACDELYARYPQHLAYDPVGPSAIKTALNAMSYASTNMEYWHKENSDHRSACTFMPASAEHVADAVRILNRYSNVPFALKGGGHNPAPGFNAVHEGVLIAFEVNLGSSITTRTPDGNHFIVGPGARWGEVYKYTGQTQQVVVGGRLAHVGVGGFLLGGGLSYLSAQYGFGCDNVDMFEAVLANGTIVQASREQHPELWWALRGGGNQFAIVTRFWLRAHPEGSGYGQVW</sequence>
<dbReference type="Gene3D" id="3.30.465.10">
    <property type="match status" value="1"/>
</dbReference>
<keyword evidence="7" id="KW-0503">Monooxygenase</keyword>
<dbReference type="InterPro" id="IPR036318">
    <property type="entry name" value="FAD-bd_PCMH-like_sf"/>
</dbReference>
<dbReference type="InterPro" id="IPR006094">
    <property type="entry name" value="Oxid_FAD_bind_N"/>
</dbReference>
<organism evidence="7 8">
    <name type="scientific">Pseudocercospora fuligena</name>
    <dbReference type="NCBI Taxonomy" id="685502"/>
    <lineage>
        <taxon>Eukaryota</taxon>
        <taxon>Fungi</taxon>
        <taxon>Dikarya</taxon>
        <taxon>Ascomycota</taxon>
        <taxon>Pezizomycotina</taxon>
        <taxon>Dothideomycetes</taxon>
        <taxon>Dothideomycetidae</taxon>
        <taxon>Mycosphaerellales</taxon>
        <taxon>Mycosphaerellaceae</taxon>
        <taxon>Pseudocercospora</taxon>
    </lineage>
</organism>
<dbReference type="InterPro" id="IPR016169">
    <property type="entry name" value="FAD-bd_PCMH_sub2"/>
</dbReference>
<keyword evidence="3" id="KW-0274">FAD</keyword>
<keyword evidence="2" id="KW-0285">Flavoprotein</keyword>
<dbReference type="AlphaFoldDB" id="A0A8H6VJ69"/>
<dbReference type="InterPro" id="IPR016166">
    <property type="entry name" value="FAD-bd_PCMH"/>
</dbReference>
<keyword evidence="5" id="KW-0732">Signal</keyword>
<evidence type="ECO:0000256" key="2">
    <source>
        <dbReference type="ARBA" id="ARBA00022630"/>
    </source>
</evidence>
<evidence type="ECO:0000256" key="5">
    <source>
        <dbReference type="SAM" id="SignalP"/>
    </source>
</evidence>
<name>A0A8H6VJ69_9PEZI</name>
<dbReference type="Proteomes" id="UP000660729">
    <property type="component" value="Unassembled WGS sequence"/>
</dbReference>
<keyword evidence="8" id="KW-1185">Reference proteome</keyword>
<dbReference type="SUPFAM" id="SSF56176">
    <property type="entry name" value="FAD-binding/transporter-associated domain-like"/>
    <property type="match status" value="1"/>
</dbReference>
<dbReference type="GO" id="GO:0004497">
    <property type="term" value="F:monooxygenase activity"/>
    <property type="evidence" value="ECO:0007669"/>
    <property type="project" value="UniProtKB-KW"/>
</dbReference>
<gene>
    <name evidence="7" type="ORF">HII31_04263</name>
</gene>
<evidence type="ECO:0000256" key="3">
    <source>
        <dbReference type="ARBA" id="ARBA00022827"/>
    </source>
</evidence>
<dbReference type="Pfam" id="PF01565">
    <property type="entry name" value="FAD_binding_4"/>
    <property type="match status" value="1"/>
</dbReference>
<keyword evidence="4" id="KW-0560">Oxidoreductase</keyword>
<dbReference type="InterPro" id="IPR050416">
    <property type="entry name" value="FAD-linked_Oxidoreductase"/>
</dbReference>
<dbReference type="OrthoDB" id="2151789at2759"/>
<dbReference type="PANTHER" id="PTHR42973:SF13">
    <property type="entry name" value="FAD-BINDING PCMH-TYPE DOMAIN-CONTAINING PROTEIN"/>
    <property type="match status" value="1"/>
</dbReference>
<proteinExistence type="inferred from homology"/>